<evidence type="ECO:0000256" key="3">
    <source>
        <dbReference type="ARBA" id="ARBA00022692"/>
    </source>
</evidence>
<feature type="transmembrane region" description="Helical" evidence="7">
    <location>
        <begin position="533"/>
        <end position="555"/>
    </location>
</feature>
<gene>
    <name evidence="9" type="ORF">BCR39DRAFT_538936</name>
</gene>
<feature type="transmembrane region" description="Helical" evidence="7">
    <location>
        <begin position="292"/>
        <end position="310"/>
    </location>
</feature>
<keyword evidence="10" id="KW-1185">Reference proteome</keyword>
<evidence type="ECO:0000259" key="8">
    <source>
        <dbReference type="PROSITE" id="PS50850"/>
    </source>
</evidence>
<name>A0A1Y2AY89_9TREE</name>
<dbReference type="InterPro" id="IPR036259">
    <property type="entry name" value="MFS_trans_sf"/>
</dbReference>
<reference evidence="9 10" key="1">
    <citation type="submission" date="2016-07" db="EMBL/GenBank/DDBJ databases">
        <title>Pervasive Adenine N6-methylation of Active Genes in Fungi.</title>
        <authorList>
            <consortium name="DOE Joint Genome Institute"/>
            <person name="Mondo S.J."/>
            <person name="Dannebaum R.O."/>
            <person name="Kuo R.C."/>
            <person name="Labutti K."/>
            <person name="Haridas S."/>
            <person name="Kuo A."/>
            <person name="Salamov A."/>
            <person name="Ahrendt S.R."/>
            <person name="Lipzen A."/>
            <person name="Sullivan W."/>
            <person name="Andreopoulos W.B."/>
            <person name="Clum A."/>
            <person name="Lindquist E."/>
            <person name="Daum C."/>
            <person name="Ramamoorthy G.K."/>
            <person name="Gryganskyi A."/>
            <person name="Culley D."/>
            <person name="Magnuson J.K."/>
            <person name="James T.Y."/>
            <person name="O'Malley M.A."/>
            <person name="Stajich J.E."/>
            <person name="Spatafora J.W."/>
            <person name="Visel A."/>
            <person name="Grigoriev I.V."/>
        </authorList>
    </citation>
    <scope>NUCLEOTIDE SEQUENCE [LARGE SCALE GENOMIC DNA]</scope>
    <source>
        <strain evidence="9 10">68-887.2</strain>
    </source>
</reference>
<feature type="transmembrane region" description="Helical" evidence="7">
    <location>
        <begin position="466"/>
        <end position="488"/>
    </location>
</feature>
<dbReference type="Pfam" id="PF07690">
    <property type="entry name" value="MFS_1"/>
    <property type="match status" value="1"/>
</dbReference>
<dbReference type="EMBL" id="MCFC01000040">
    <property type="protein sequence ID" value="ORY27197.1"/>
    <property type="molecule type" value="Genomic_DNA"/>
</dbReference>
<dbReference type="PROSITE" id="PS50850">
    <property type="entry name" value="MFS"/>
    <property type="match status" value="1"/>
</dbReference>
<evidence type="ECO:0000256" key="2">
    <source>
        <dbReference type="ARBA" id="ARBA00022448"/>
    </source>
</evidence>
<dbReference type="SUPFAM" id="SSF103473">
    <property type="entry name" value="MFS general substrate transporter"/>
    <property type="match status" value="1"/>
</dbReference>
<protein>
    <submittedName>
        <fullName evidence="9">Putative multidrug resistance protein fnx1</fullName>
    </submittedName>
</protein>
<organism evidence="9 10">
    <name type="scientific">Naematelia encephala</name>
    <dbReference type="NCBI Taxonomy" id="71784"/>
    <lineage>
        <taxon>Eukaryota</taxon>
        <taxon>Fungi</taxon>
        <taxon>Dikarya</taxon>
        <taxon>Basidiomycota</taxon>
        <taxon>Agaricomycotina</taxon>
        <taxon>Tremellomycetes</taxon>
        <taxon>Tremellales</taxon>
        <taxon>Naemateliaceae</taxon>
        <taxon>Naematelia</taxon>
    </lineage>
</organism>
<comment type="caution">
    <text evidence="9">The sequence shown here is derived from an EMBL/GenBank/DDBJ whole genome shotgun (WGS) entry which is preliminary data.</text>
</comment>
<dbReference type="STRING" id="71784.A0A1Y2AY89"/>
<feature type="region of interest" description="Disordered" evidence="6">
    <location>
        <begin position="560"/>
        <end position="584"/>
    </location>
</feature>
<evidence type="ECO:0000256" key="5">
    <source>
        <dbReference type="ARBA" id="ARBA00023136"/>
    </source>
</evidence>
<keyword evidence="2" id="KW-0813">Transport</keyword>
<dbReference type="GO" id="GO:0000329">
    <property type="term" value="C:fungal-type vacuole membrane"/>
    <property type="evidence" value="ECO:0007669"/>
    <property type="project" value="TreeGrafter"/>
</dbReference>
<evidence type="ECO:0000313" key="9">
    <source>
        <dbReference type="EMBL" id="ORY27197.1"/>
    </source>
</evidence>
<feature type="domain" description="Major facilitator superfamily (MFS) profile" evidence="8">
    <location>
        <begin position="41"/>
        <end position="560"/>
    </location>
</feature>
<evidence type="ECO:0000256" key="7">
    <source>
        <dbReference type="SAM" id="Phobius"/>
    </source>
</evidence>
<evidence type="ECO:0000256" key="1">
    <source>
        <dbReference type="ARBA" id="ARBA00004127"/>
    </source>
</evidence>
<feature type="transmembrane region" description="Helical" evidence="7">
    <location>
        <begin position="253"/>
        <end position="272"/>
    </location>
</feature>
<feature type="transmembrane region" description="Helical" evidence="7">
    <location>
        <begin position="75"/>
        <end position="94"/>
    </location>
</feature>
<feature type="transmembrane region" description="Helical" evidence="7">
    <location>
        <begin position="395"/>
        <end position="417"/>
    </location>
</feature>
<dbReference type="GO" id="GO:0005886">
    <property type="term" value="C:plasma membrane"/>
    <property type="evidence" value="ECO:0007669"/>
    <property type="project" value="TreeGrafter"/>
</dbReference>
<evidence type="ECO:0000256" key="6">
    <source>
        <dbReference type="SAM" id="MobiDB-lite"/>
    </source>
</evidence>
<dbReference type="AlphaFoldDB" id="A0A1Y2AY89"/>
<feature type="transmembrane region" description="Helical" evidence="7">
    <location>
        <begin position="367"/>
        <end position="388"/>
    </location>
</feature>
<feature type="transmembrane region" description="Helical" evidence="7">
    <location>
        <begin position="106"/>
        <end position="125"/>
    </location>
</feature>
<feature type="transmembrane region" description="Helical" evidence="7">
    <location>
        <begin position="40"/>
        <end position="63"/>
    </location>
</feature>
<dbReference type="InterPro" id="IPR011701">
    <property type="entry name" value="MFS"/>
</dbReference>
<comment type="subcellular location">
    <subcellularLocation>
        <location evidence="1">Endomembrane system</location>
        <topology evidence="1">Multi-pass membrane protein</topology>
    </subcellularLocation>
</comment>
<keyword evidence="4 7" id="KW-1133">Transmembrane helix</keyword>
<dbReference type="GO" id="GO:0015174">
    <property type="term" value="F:basic amino acid transmembrane transporter activity"/>
    <property type="evidence" value="ECO:0007669"/>
    <property type="project" value="TreeGrafter"/>
</dbReference>
<keyword evidence="3 7" id="KW-0812">Transmembrane</keyword>
<dbReference type="FunCoup" id="A0A1Y2AY89">
    <property type="interactions" value="20"/>
</dbReference>
<feature type="transmembrane region" description="Helical" evidence="7">
    <location>
        <begin position="331"/>
        <end position="355"/>
    </location>
</feature>
<evidence type="ECO:0000313" key="10">
    <source>
        <dbReference type="Proteomes" id="UP000193986"/>
    </source>
</evidence>
<dbReference type="InParanoid" id="A0A1Y2AY89"/>
<dbReference type="OrthoDB" id="3437016at2759"/>
<dbReference type="GO" id="GO:0012505">
    <property type="term" value="C:endomembrane system"/>
    <property type="evidence" value="ECO:0007669"/>
    <property type="project" value="UniProtKB-SubCell"/>
</dbReference>
<dbReference type="PANTHER" id="PTHR23501">
    <property type="entry name" value="MAJOR FACILITATOR SUPERFAMILY"/>
    <property type="match status" value="1"/>
</dbReference>
<feature type="transmembrane region" description="Helical" evidence="7">
    <location>
        <begin position="432"/>
        <end position="454"/>
    </location>
</feature>
<dbReference type="Proteomes" id="UP000193986">
    <property type="component" value="Unassembled WGS sequence"/>
</dbReference>
<feature type="transmembrane region" description="Helical" evidence="7">
    <location>
        <begin position="192"/>
        <end position="211"/>
    </location>
</feature>
<sequence>MSSLPTPDDTPDERSLLLPGTTETKKHHNVAGLSAWRFRIICFSIWGCSLLGAFDSTVVATLLSDIGSEFNASNQAAWLGTAYLLSACCFTPIYGRLSDLIGRRNAHLTGLAFFTIGTILCALGPNMYFLIAARCIAGIGGGGIQSVGAILMTDLVDLRHRGLFQGYANICHGVGGALGGPGGGWIGDMFGWRVAFYCQIPVLAVFGILIFTQVQVPQPEIPVPSRPVSGTATPIKDSSTSTKAKWHSKLSRIDYAGSLTLVIAVGTLLVSISLKTSTQKSNGDEYAWSDPTVWGLLIVALIFTIAFILVEGYYSPEPILPLGLLTRRTPLAAAISSFTMVTNQYAILYNIPLYFSAVRLQSSSSAGAHLLPFSISIGVGSLTVGWIMRHNGKYWWLNVMCGSFIAISSGIFCFWNVNSPEWITWIAQAPNGFGYGGVLTSTLVALLTHVQVAGKGETAVATSMSYLFRAVGQVTGVAFGAAIIQAILSVDLPRLITGPDAEDVIYLVRHSTSSIGNLPPAQRHGAIKAYEHALHVVFLFAFVLSILNVLALMLVKEEEMPSRDALEARNGVGQEQEQGEEERA</sequence>
<dbReference type="Gene3D" id="1.20.1250.20">
    <property type="entry name" value="MFS general substrate transporter like domains"/>
    <property type="match status" value="1"/>
</dbReference>
<dbReference type="PANTHER" id="PTHR23501:SF191">
    <property type="entry name" value="VACUOLAR BASIC AMINO ACID TRANSPORTER 4"/>
    <property type="match status" value="1"/>
</dbReference>
<dbReference type="InterPro" id="IPR020846">
    <property type="entry name" value="MFS_dom"/>
</dbReference>
<evidence type="ECO:0000256" key="4">
    <source>
        <dbReference type="ARBA" id="ARBA00022989"/>
    </source>
</evidence>
<accession>A0A1Y2AY89</accession>
<keyword evidence="5 7" id="KW-0472">Membrane</keyword>
<proteinExistence type="predicted"/>